<sequence length="146" mass="15796">MTISELTLKSRAEEPVRRFEVFTGAGRRREWAAEDKARIVAESFEAGATVSEVARRHALSPQQLFTWRREARNASEMIPAFVPAVVTPEPAPASEPSAPPSRPKRRGRQRRAAAIEVDVAGVRVMIENGASPATIAAVIGALKAGL</sequence>
<dbReference type="Proteomes" id="UP001245370">
    <property type="component" value="Unassembled WGS sequence"/>
</dbReference>
<organism evidence="3 4">
    <name type="scientific">Xanthobacter flavus</name>
    <dbReference type="NCBI Taxonomy" id="281"/>
    <lineage>
        <taxon>Bacteria</taxon>
        <taxon>Pseudomonadati</taxon>
        <taxon>Pseudomonadota</taxon>
        <taxon>Alphaproteobacteria</taxon>
        <taxon>Hyphomicrobiales</taxon>
        <taxon>Xanthobacteraceae</taxon>
        <taxon>Xanthobacter</taxon>
    </lineage>
</organism>
<dbReference type="NCBIfam" id="NF047595">
    <property type="entry name" value="IS66_ISRel24_TnpA"/>
    <property type="match status" value="1"/>
</dbReference>
<dbReference type="InterPro" id="IPR010921">
    <property type="entry name" value="Trp_repressor/repl_initiator"/>
</dbReference>
<evidence type="ECO:0000313" key="4">
    <source>
        <dbReference type="Proteomes" id="UP001245370"/>
    </source>
</evidence>
<accession>A0ABU1KQS7</accession>
<feature type="compositionally biased region" description="Basic residues" evidence="2">
    <location>
        <begin position="102"/>
        <end position="111"/>
    </location>
</feature>
<feature type="compositionally biased region" description="Pro residues" evidence="2">
    <location>
        <begin position="89"/>
        <end position="101"/>
    </location>
</feature>
<dbReference type="GeneID" id="95766198"/>
<dbReference type="PANTHER" id="PTHR37936:SF3">
    <property type="entry name" value="TRANSPOSASE INSC FOR INSERTION ELEMENT IS2A-RELATED"/>
    <property type="match status" value="1"/>
</dbReference>
<gene>
    <name evidence="3" type="ORF">GGQ86_005479</name>
</gene>
<dbReference type="Pfam" id="PF01527">
    <property type="entry name" value="HTH_Tnp_1"/>
    <property type="match status" value="1"/>
</dbReference>
<dbReference type="RefSeq" id="WP_281810210.1">
    <property type="nucleotide sequence ID" value="NZ_BSDO01000031.1"/>
</dbReference>
<dbReference type="PANTHER" id="PTHR37936">
    <property type="entry name" value="TRANSPOSASE INSC FOR INSERTION ELEMENT IS2A-RELATED"/>
    <property type="match status" value="1"/>
</dbReference>
<proteinExistence type="inferred from homology"/>
<dbReference type="Gene3D" id="1.10.10.10">
    <property type="entry name" value="Winged helix-like DNA-binding domain superfamily/Winged helix DNA-binding domain"/>
    <property type="match status" value="1"/>
</dbReference>
<feature type="region of interest" description="Disordered" evidence="2">
    <location>
        <begin position="87"/>
        <end position="111"/>
    </location>
</feature>
<evidence type="ECO:0000313" key="3">
    <source>
        <dbReference type="EMBL" id="MDR6336970.1"/>
    </source>
</evidence>
<keyword evidence="4" id="KW-1185">Reference proteome</keyword>
<name>A0ABU1KQS7_XANFL</name>
<reference evidence="3 4" key="1">
    <citation type="submission" date="2023-07" db="EMBL/GenBank/DDBJ databases">
        <title>Genomic Encyclopedia of Type Strains, Phase IV (KMG-IV): sequencing the most valuable type-strain genomes for metagenomic binning, comparative biology and taxonomic classification.</title>
        <authorList>
            <person name="Goeker M."/>
        </authorList>
    </citation>
    <scope>NUCLEOTIDE SEQUENCE [LARGE SCALE GENOMIC DNA]</scope>
    <source>
        <strain evidence="3 4">DSM 338</strain>
    </source>
</reference>
<dbReference type="SUPFAM" id="SSF48295">
    <property type="entry name" value="TrpR-like"/>
    <property type="match status" value="1"/>
</dbReference>
<comment type="caution">
    <text evidence="3">The sequence shown here is derived from an EMBL/GenBank/DDBJ whole genome shotgun (WGS) entry which is preliminary data.</text>
</comment>
<evidence type="ECO:0000256" key="2">
    <source>
        <dbReference type="SAM" id="MobiDB-lite"/>
    </source>
</evidence>
<dbReference type="EMBL" id="JAVDPY010000027">
    <property type="protein sequence ID" value="MDR6336970.1"/>
    <property type="molecule type" value="Genomic_DNA"/>
</dbReference>
<protein>
    <submittedName>
        <fullName evidence="3">Transposase</fullName>
    </submittedName>
</protein>
<comment type="similarity">
    <text evidence="1">Belongs to the transposase 8 family.</text>
</comment>
<evidence type="ECO:0000256" key="1">
    <source>
        <dbReference type="ARBA" id="ARBA00009964"/>
    </source>
</evidence>
<dbReference type="InterPro" id="IPR002514">
    <property type="entry name" value="Transposase_8"/>
</dbReference>
<dbReference type="InterPro" id="IPR036388">
    <property type="entry name" value="WH-like_DNA-bd_sf"/>
</dbReference>